<dbReference type="GO" id="GO:0003723">
    <property type="term" value="F:RNA binding"/>
    <property type="evidence" value="ECO:0007669"/>
    <property type="project" value="UniProtKB-KW"/>
</dbReference>
<dbReference type="Gene3D" id="3.40.50.620">
    <property type="entry name" value="HUPs"/>
    <property type="match status" value="1"/>
</dbReference>
<gene>
    <name evidence="13" type="ORF">EW146_g932</name>
</gene>
<dbReference type="PRINTS" id="PR01040">
    <property type="entry name" value="TRNASYNTHTYR"/>
</dbReference>
<keyword evidence="7 11" id="KW-0030">Aminoacyl-tRNA synthetase</keyword>
<evidence type="ECO:0000313" key="13">
    <source>
        <dbReference type="EMBL" id="THH20427.1"/>
    </source>
</evidence>
<keyword evidence="4 11" id="KW-0067">ATP-binding</keyword>
<comment type="catalytic activity">
    <reaction evidence="9 11">
        <text>tRNA(Tyr) + L-tyrosine + ATP = L-tyrosyl-tRNA(Tyr) + AMP + diphosphate + H(+)</text>
        <dbReference type="Rhea" id="RHEA:10220"/>
        <dbReference type="Rhea" id="RHEA-COMP:9706"/>
        <dbReference type="Rhea" id="RHEA-COMP:9707"/>
        <dbReference type="ChEBI" id="CHEBI:15378"/>
        <dbReference type="ChEBI" id="CHEBI:30616"/>
        <dbReference type="ChEBI" id="CHEBI:33019"/>
        <dbReference type="ChEBI" id="CHEBI:58315"/>
        <dbReference type="ChEBI" id="CHEBI:78442"/>
        <dbReference type="ChEBI" id="CHEBI:78536"/>
        <dbReference type="ChEBI" id="CHEBI:456215"/>
        <dbReference type="EC" id="6.1.1.1"/>
    </reaction>
</comment>
<keyword evidence="6 11" id="KW-0648">Protein biosynthesis</keyword>
<sequence>MLQISHHIKRKTCRLQQLSIRLHRHFRNDAGLTEELENRGLISQITRRRELDDALCHGRQTVYSGIDPTARSLHIGHIVPMMCLIGGATALIGDPSGRSAERPHLERAKVEDNVRQLSNNVQTFFNRALSYAEQKLPHSAIQHVPVRVMNNIEWFDDLGLLEFLRTAGIHARVNSMITRESVQSRLNSQQGISFSEFSYQLLQAYDFLSLNKLLGCTIQVGGSDQWGNIVAGIELINRTTNTAPDADGSPSVKDKGYGITTPLLTTSTGEKFGKSAGNAVWLDNTLTSVFDFYQAMQYFLRTTDEDVGRYLRLFTLIPLSKIEEIVWEHHVRMTTFYHRSIRHSLVWHKAQGVKHAQAATKVLFGTDLSDILADDVIGALTGDRRLQKVDDIELFDIPVTKLAVQYKLASSNSAARTLVSSGGLYVNGKPAVHGQVLGRQDLIDGRLIILRAGKSSHTVLSLK</sequence>
<dbReference type="InterPro" id="IPR014729">
    <property type="entry name" value="Rossmann-like_a/b/a_fold"/>
</dbReference>
<evidence type="ECO:0000256" key="4">
    <source>
        <dbReference type="ARBA" id="ARBA00022840"/>
    </source>
</evidence>
<evidence type="ECO:0000256" key="5">
    <source>
        <dbReference type="ARBA" id="ARBA00022884"/>
    </source>
</evidence>
<dbReference type="PANTHER" id="PTHR11766:SF0">
    <property type="entry name" value="TYROSINE--TRNA LIGASE, MITOCHONDRIAL"/>
    <property type="match status" value="1"/>
</dbReference>
<dbReference type="InterPro" id="IPR002307">
    <property type="entry name" value="Tyr-tRNA-ligase"/>
</dbReference>
<feature type="domain" description="Tyrosine--tRNA ligase SYY-like C-terminal" evidence="12">
    <location>
        <begin position="396"/>
        <end position="458"/>
    </location>
</feature>
<dbReference type="PROSITE" id="PS50889">
    <property type="entry name" value="S4"/>
    <property type="match status" value="1"/>
</dbReference>
<dbReference type="GO" id="GO:0004831">
    <property type="term" value="F:tyrosine-tRNA ligase activity"/>
    <property type="evidence" value="ECO:0007669"/>
    <property type="project" value="UniProtKB-EC"/>
</dbReference>
<dbReference type="Pfam" id="PF00579">
    <property type="entry name" value="tRNA-synt_1b"/>
    <property type="match status" value="1"/>
</dbReference>
<evidence type="ECO:0000256" key="1">
    <source>
        <dbReference type="ARBA" id="ARBA00013160"/>
    </source>
</evidence>
<dbReference type="Proteomes" id="UP000310158">
    <property type="component" value="Unassembled WGS sequence"/>
</dbReference>
<evidence type="ECO:0000256" key="9">
    <source>
        <dbReference type="ARBA" id="ARBA00048248"/>
    </source>
</evidence>
<dbReference type="InterPro" id="IPR002305">
    <property type="entry name" value="aa-tRNA-synth_Ic"/>
</dbReference>
<dbReference type="GO" id="GO:0005524">
    <property type="term" value="F:ATP binding"/>
    <property type="evidence" value="ECO:0007669"/>
    <property type="project" value="UniProtKB-KW"/>
</dbReference>
<comment type="caution">
    <text evidence="13">The sequence shown here is derived from an EMBL/GenBank/DDBJ whole genome shotgun (WGS) entry which is preliminary data.</text>
</comment>
<evidence type="ECO:0000259" key="12">
    <source>
        <dbReference type="Pfam" id="PF22421"/>
    </source>
</evidence>
<dbReference type="InterPro" id="IPR024088">
    <property type="entry name" value="Tyr-tRNA-ligase_bac-type"/>
</dbReference>
<dbReference type="PANTHER" id="PTHR11766">
    <property type="entry name" value="TYROSYL-TRNA SYNTHETASE"/>
    <property type="match status" value="1"/>
</dbReference>
<dbReference type="GO" id="GO:0005739">
    <property type="term" value="C:mitochondrion"/>
    <property type="evidence" value="ECO:0007669"/>
    <property type="project" value="TreeGrafter"/>
</dbReference>
<proteinExistence type="inferred from homology"/>
<dbReference type="CDD" id="cd00165">
    <property type="entry name" value="S4"/>
    <property type="match status" value="1"/>
</dbReference>
<evidence type="ECO:0000256" key="10">
    <source>
        <dbReference type="PROSITE-ProRule" id="PRU00182"/>
    </source>
</evidence>
<accession>A0A4S4M6T8</accession>
<dbReference type="InterPro" id="IPR054608">
    <property type="entry name" value="SYY-like_C"/>
</dbReference>
<keyword evidence="3 11" id="KW-0547">Nucleotide-binding</keyword>
<name>A0A4S4M6T8_9AGAM</name>
<keyword evidence="14" id="KW-1185">Reference proteome</keyword>
<organism evidence="13 14">
    <name type="scientific">Bondarzewia mesenterica</name>
    <dbReference type="NCBI Taxonomy" id="1095465"/>
    <lineage>
        <taxon>Eukaryota</taxon>
        <taxon>Fungi</taxon>
        <taxon>Dikarya</taxon>
        <taxon>Basidiomycota</taxon>
        <taxon>Agaricomycotina</taxon>
        <taxon>Agaricomycetes</taxon>
        <taxon>Russulales</taxon>
        <taxon>Bondarzewiaceae</taxon>
        <taxon>Bondarzewia</taxon>
    </lineage>
</organism>
<dbReference type="GO" id="GO:0005829">
    <property type="term" value="C:cytosol"/>
    <property type="evidence" value="ECO:0007669"/>
    <property type="project" value="TreeGrafter"/>
</dbReference>
<evidence type="ECO:0000256" key="3">
    <source>
        <dbReference type="ARBA" id="ARBA00022741"/>
    </source>
</evidence>
<evidence type="ECO:0000256" key="11">
    <source>
        <dbReference type="RuleBase" id="RU361234"/>
    </source>
</evidence>
<evidence type="ECO:0000256" key="7">
    <source>
        <dbReference type="ARBA" id="ARBA00023146"/>
    </source>
</evidence>
<dbReference type="SUPFAM" id="SSF52374">
    <property type="entry name" value="Nucleotidylyl transferase"/>
    <property type="match status" value="1"/>
</dbReference>
<dbReference type="InterPro" id="IPR036986">
    <property type="entry name" value="S4_RNA-bd_sf"/>
</dbReference>
<dbReference type="Gene3D" id="3.10.290.10">
    <property type="entry name" value="RNA-binding S4 domain"/>
    <property type="match status" value="1"/>
</dbReference>
<dbReference type="EMBL" id="SGPL01000022">
    <property type="protein sequence ID" value="THH20427.1"/>
    <property type="molecule type" value="Genomic_DNA"/>
</dbReference>
<reference evidence="13 14" key="1">
    <citation type="submission" date="2019-02" db="EMBL/GenBank/DDBJ databases">
        <title>Genome sequencing of the rare red list fungi Bondarzewia mesenterica.</title>
        <authorList>
            <person name="Buettner E."/>
            <person name="Kellner H."/>
        </authorList>
    </citation>
    <scope>NUCLEOTIDE SEQUENCE [LARGE SCALE GENOMIC DNA]</scope>
    <source>
        <strain evidence="13 14">DSM 108281</strain>
    </source>
</reference>
<dbReference type="OrthoDB" id="337870at2759"/>
<evidence type="ECO:0000256" key="8">
    <source>
        <dbReference type="ARBA" id="ARBA00033323"/>
    </source>
</evidence>
<dbReference type="EC" id="6.1.1.1" evidence="1 11"/>
<dbReference type="GO" id="GO:0006437">
    <property type="term" value="P:tyrosyl-tRNA aminoacylation"/>
    <property type="evidence" value="ECO:0007669"/>
    <property type="project" value="InterPro"/>
</dbReference>
<protein>
    <recommendedName>
        <fullName evidence="1 11">Tyrosine--tRNA ligase</fullName>
        <ecNumber evidence="1 11">6.1.1.1</ecNumber>
    </recommendedName>
    <alternativeName>
        <fullName evidence="8 11">Tyrosyl-tRNA synthetase</fullName>
    </alternativeName>
</protein>
<keyword evidence="2 11" id="KW-0436">Ligase</keyword>
<dbReference type="NCBIfam" id="TIGR00234">
    <property type="entry name" value="tyrS"/>
    <property type="match status" value="1"/>
</dbReference>
<dbReference type="CDD" id="cd00805">
    <property type="entry name" value="TyrRS_core"/>
    <property type="match status" value="1"/>
</dbReference>
<dbReference type="Gene3D" id="1.10.240.10">
    <property type="entry name" value="Tyrosyl-Transfer RNA Synthetase"/>
    <property type="match status" value="1"/>
</dbReference>
<dbReference type="SUPFAM" id="SSF55174">
    <property type="entry name" value="Alpha-L RNA-binding motif"/>
    <property type="match status" value="1"/>
</dbReference>
<dbReference type="Pfam" id="PF22421">
    <property type="entry name" value="SYY_C-terminal"/>
    <property type="match status" value="1"/>
</dbReference>
<evidence type="ECO:0000313" key="14">
    <source>
        <dbReference type="Proteomes" id="UP000310158"/>
    </source>
</evidence>
<comment type="similarity">
    <text evidence="11">Belongs to the class-I aminoacyl-tRNA synthetase family.</text>
</comment>
<evidence type="ECO:0000256" key="2">
    <source>
        <dbReference type="ARBA" id="ARBA00022598"/>
    </source>
</evidence>
<dbReference type="AlphaFoldDB" id="A0A4S4M6T8"/>
<evidence type="ECO:0000256" key="6">
    <source>
        <dbReference type="ARBA" id="ARBA00022917"/>
    </source>
</evidence>
<keyword evidence="5 10" id="KW-0694">RNA-binding</keyword>